<dbReference type="GO" id="GO:0043190">
    <property type="term" value="C:ATP-binding cassette (ABC) transporter complex"/>
    <property type="evidence" value="ECO:0007669"/>
    <property type="project" value="InterPro"/>
</dbReference>
<feature type="transmembrane region" description="Helical" evidence="2">
    <location>
        <begin position="131"/>
        <end position="155"/>
    </location>
</feature>
<dbReference type="EMBL" id="JAUFSA010000001">
    <property type="protein sequence ID" value="MDP7733938.1"/>
    <property type="molecule type" value="Genomic_DNA"/>
</dbReference>
<name>A0AAJ1W0V8_9MYCO</name>
<dbReference type="Proteomes" id="UP001229081">
    <property type="component" value="Unassembled WGS sequence"/>
</dbReference>
<feature type="transmembrane region" description="Helical" evidence="2">
    <location>
        <begin position="237"/>
        <end position="260"/>
    </location>
</feature>
<reference evidence="3" key="1">
    <citation type="submission" date="2023-06" db="EMBL/GenBank/DDBJ databases">
        <title>Identification of two novel mycobacterium reveal diversities and complexities of Mycobacterium gordonae clade.</title>
        <authorList>
            <person name="Matsumoto Y."/>
            <person name="Nakamura S."/>
            <person name="Motooka D."/>
            <person name="Fukushima K."/>
        </authorList>
    </citation>
    <scope>NUCLEOTIDE SEQUENCE</scope>
    <source>
        <strain evidence="3">TY812</strain>
    </source>
</reference>
<accession>A0AAJ1W0V8</accession>
<evidence type="ECO:0000313" key="4">
    <source>
        <dbReference type="Proteomes" id="UP001229081"/>
    </source>
</evidence>
<comment type="caution">
    <text evidence="3">The sequence shown here is derived from an EMBL/GenBank/DDBJ whole genome shotgun (WGS) entry which is preliminary data.</text>
</comment>
<keyword evidence="2" id="KW-1133">Transmembrane helix</keyword>
<proteinExistence type="predicted"/>
<protein>
    <submittedName>
        <fullName evidence="3">ABC transporter permease</fullName>
    </submittedName>
</protein>
<dbReference type="Pfam" id="PF02405">
    <property type="entry name" value="MlaE"/>
    <property type="match status" value="1"/>
</dbReference>
<keyword evidence="2" id="KW-0472">Membrane</keyword>
<dbReference type="AlphaFoldDB" id="A0AAJ1W0V8"/>
<dbReference type="GO" id="GO:0005548">
    <property type="term" value="F:phospholipid transporter activity"/>
    <property type="evidence" value="ECO:0007669"/>
    <property type="project" value="TreeGrafter"/>
</dbReference>
<feature type="transmembrane region" description="Helical" evidence="2">
    <location>
        <begin position="281"/>
        <end position="299"/>
    </location>
</feature>
<dbReference type="InterPro" id="IPR030802">
    <property type="entry name" value="Permease_MalE"/>
</dbReference>
<feature type="region of interest" description="Disordered" evidence="1">
    <location>
        <begin position="1"/>
        <end position="25"/>
    </location>
</feature>
<organism evidence="3 4">
    <name type="scientific">Mycobacterium paragordonae</name>
    <dbReference type="NCBI Taxonomy" id="1389713"/>
    <lineage>
        <taxon>Bacteria</taxon>
        <taxon>Bacillati</taxon>
        <taxon>Actinomycetota</taxon>
        <taxon>Actinomycetes</taxon>
        <taxon>Mycobacteriales</taxon>
        <taxon>Mycobacteriaceae</taxon>
        <taxon>Mycobacterium</taxon>
    </lineage>
</organism>
<dbReference type="PANTHER" id="PTHR30188:SF13">
    <property type="entry name" value="CONSERVED HYPOTHETICAL INTEGRAL MEMBRANE PROTEIN YRBE3B"/>
    <property type="match status" value="1"/>
</dbReference>
<evidence type="ECO:0000256" key="1">
    <source>
        <dbReference type="SAM" id="MobiDB-lite"/>
    </source>
</evidence>
<sequence length="306" mass="31833">MSVDAPAAREGLTPPAARGGATQHRGAVVDEPSWWATLGPRLTAATRKLGEQTAFYGRALANTGEAVRRYPGELLRLIAEMGMGTGALAVIGGTVGIIGFLTLTTGALVAVQGYDTLSNIGVEAMTGFLSAFLNVRMIAPCTAGLALAATIGAGATAQLGAMRINEEIDALEVMGIRAITYLASTRIIAGVLVVIPLYAVAVLMSFIAAKFLTISVYGQSRGVYEHYFATFLHPNDLLWSFLSALTMATGVMVVHTYYGFTASGGPAGVGEAVGRSVRSSMIVTAFVCLMISLSVYGQHGNFNLSG</sequence>
<evidence type="ECO:0000256" key="2">
    <source>
        <dbReference type="SAM" id="Phobius"/>
    </source>
</evidence>
<keyword evidence="2" id="KW-0812">Transmembrane</keyword>
<evidence type="ECO:0000313" key="3">
    <source>
        <dbReference type="EMBL" id="MDP7733938.1"/>
    </source>
</evidence>
<feature type="transmembrane region" description="Helical" evidence="2">
    <location>
        <begin position="187"/>
        <end position="217"/>
    </location>
</feature>
<feature type="transmembrane region" description="Helical" evidence="2">
    <location>
        <begin position="86"/>
        <end position="111"/>
    </location>
</feature>
<dbReference type="RefSeq" id="WP_231513362.1">
    <property type="nucleotide sequence ID" value="NZ_JAUFSA010000001.1"/>
</dbReference>
<dbReference type="PANTHER" id="PTHR30188">
    <property type="entry name" value="ABC TRANSPORTER PERMEASE PROTEIN-RELATED"/>
    <property type="match status" value="1"/>
</dbReference>
<gene>
    <name evidence="3" type="ORF">QXL92_04120</name>
</gene>